<keyword evidence="6" id="KW-1185">Reference proteome</keyword>
<organism evidence="5 6">
    <name type="scientific">Thermophilibacter immobilis</name>
    <dbReference type="NCBI Taxonomy" id="2779519"/>
    <lineage>
        <taxon>Bacteria</taxon>
        <taxon>Bacillati</taxon>
        <taxon>Actinomycetota</taxon>
        <taxon>Coriobacteriia</taxon>
        <taxon>Coriobacteriales</taxon>
        <taxon>Atopobiaceae</taxon>
        <taxon>Thermophilibacter</taxon>
    </lineage>
</organism>
<dbReference type="Pfam" id="PF00392">
    <property type="entry name" value="GntR"/>
    <property type="match status" value="1"/>
</dbReference>
<evidence type="ECO:0000256" key="1">
    <source>
        <dbReference type="ARBA" id="ARBA00023015"/>
    </source>
</evidence>
<evidence type="ECO:0000259" key="4">
    <source>
        <dbReference type="PROSITE" id="PS50949"/>
    </source>
</evidence>
<accession>A0A7S7M990</accession>
<evidence type="ECO:0000256" key="3">
    <source>
        <dbReference type="ARBA" id="ARBA00023163"/>
    </source>
</evidence>
<dbReference type="KEGG" id="tio:INP52_00860"/>
<keyword evidence="2" id="KW-0238">DNA-binding</keyword>
<dbReference type="InterPro" id="IPR011663">
    <property type="entry name" value="UTRA"/>
</dbReference>
<dbReference type="SUPFAM" id="SSF46785">
    <property type="entry name" value="Winged helix' DNA-binding domain"/>
    <property type="match status" value="1"/>
</dbReference>
<dbReference type="InterPro" id="IPR036388">
    <property type="entry name" value="WH-like_DNA-bd_sf"/>
</dbReference>
<dbReference type="SMART" id="SM00866">
    <property type="entry name" value="UTRA"/>
    <property type="match status" value="1"/>
</dbReference>
<dbReference type="Pfam" id="PF07702">
    <property type="entry name" value="UTRA"/>
    <property type="match status" value="1"/>
</dbReference>
<evidence type="ECO:0000313" key="5">
    <source>
        <dbReference type="EMBL" id="QOY60802.1"/>
    </source>
</evidence>
<dbReference type="SUPFAM" id="SSF64288">
    <property type="entry name" value="Chorismate lyase-like"/>
    <property type="match status" value="1"/>
</dbReference>
<dbReference type="EMBL" id="CP063767">
    <property type="protein sequence ID" value="QOY60802.1"/>
    <property type="molecule type" value="Genomic_DNA"/>
</dbReference>
<feature type="domain" description="HTH gntR-type" evidence="4">
    <location>
        <begin position="18"/>
        <end position="86"/>
    </location>
</feature>
<evidence type="ECO:0000256" key="2">
    <source>
        <dbReference type="ARBA" id="ARBA00023125"/>
    </source>
</evidence>
<name>A0A7S7M990_9ACTN</name>
<evidence type="ECO:0000313" key="6">
    <source>
        <dbReference type="Proteomes" id="UP000593735"/>
    </source>
</evidence>
<gene>
    <name evidence="5" type="ORF">INP52_00860</name>
</gene>
<dbReference type="AlphaFoldDB" id="A0A7S7M990"/>
<protein>
    <submittedName>
        <fullName evidence="5">GntR family transcriptional regulator</fullName>
    </submittedName>
</protein>
<dbReference type="Proteomes" id="UP000593735">
    <property type="component" value="Chromosome"/>
</dbReference>
<dbReference type="PANTHER" id="PTHR44846">
    <property type="entry name" value="MANNOSYL-D-GLYCERATE TRANSPORT/METABOLISM SYSTEM REPRESSOR MNGR-RELATED"/>
    <property type="match status" value="1"/>
</dbReference>
<dbReference type="PRINTS" id="PR00035">
    <property type="entry name" value="HTHGNTR"/>
</dbReference>
<dbReference type="SMART" id="SM00345">
    <property type="entry name" value="HTH_GNTR"/>
    <property type="match status" value="1"/>
</dbReference>
<dbReference type="CDD" id="cd07377">
    <property type="entry name" value="WHTH_GntR"/>
    <property type="match status" value="1"/>
</dbReference>
<dbReference type="PROSITE" id="PS50949">
    <property type="entry name" value="HTH_GNTR"/>
    <property type="match status" value="1"/>
</dbReference>
<dbReference type="InterPro" id="IPR028978">
    <property type="entry name" value="Chorismate_lyase_/UTRA_dom_sf"/>
</dbReference>
<dbReference type="GO" id="GO:0003677">
    <property type="term" value="F:DNA binding"/>
    <property type="evidence" value="ECO:0007669"/>
    <property type="project" value="UniProtKB-KW"/>
</dbReference>
<dbReference type="InterPro" id="IPR050679">
    <property type="entry name" value="Bact_HTH_transcr_reg"/>
</dbReference>
<dbReference type="InterPro" id="IPR036390">
    <property type="entry name" value="WH_DNA-bd_sf"/>
</dbReference>
<dbReference type="InterPro" id="IPR000524">
    <property type="entry name" value="Tscrpt_reg_HTH_GntR"/>
</dbReference>
<dbReference type="RefSeq" id="WP_194371579.1">
    <property type="nucleotide sequence ID" value="NZ_CP063767.1"/>
</dbReference>
<dbReference type="GO" id="GO:0003700">
    <property type="term" value="F:DNA-binding transcription factor activity"/>
    <property type="evidence" value="ECO:0007669"/>
    <property type="project" value="InterPro"/>
</dbReference>
<sequence>MDGTKIAASVTLDPLSGKPLYRQLSEGLAQLVLDGTLHPGDPLPTEETLCDALGVSRTTARKAYAELVDAGRVVRRPRRGSFVAEPKLPRSLDTVHNFSEEMLKLGMNPTSKVLGFSVTKPSAWVAERLGIGPQTNVFEICRLRLADGEPILLETAWIPCHFCPNLKEEQLTRSLYALITEATGRIAQGAHETYEAARLSRVDARQLGCAEGDPTFIIRRSTSDSGGETFECSRIVAPGDRNQYEVSLQRDGSTHAGIVPTRQG</sequence>
<keyword evidence="1" id="KW-0805">Transcription regulation</keyword>
<proteinExistence type="predicted"/>
<dbReference type="PANTHER" id="PTHR44846:SF1">
    <property type="entry name" value="MANNOSYL-D-GLYCERATE TRANSPORT_METABOLISM SYSTEM REPRESSOR MNGR-RELATED"/>
    <property type="match status" value="1"/>
</dbReference>
<reference evidence="5 6" key="1">
    <citation type="submission" date="2020-10" db="EMBL/GenBank/DDBJ databases">
        <title>Olsenella immobilis sp.nov., isolated from the mud in a fermentation cellar used for the production of Chinese strong-flavoured liquor.</title>
        <authorList>
            <person name="Lu L."/>
        </authorList>
    </citation>
    <scope>NUCLEOTIDE SEQUENCE [LARGE SCALE GENOMIC DNA]</scope>
    <source>
        <strain evidence="5 6">LZLJ-2</strain>
    </source>
</reference>
<dbReference type="GO" id="GO:0045892">
    <property type="term" value="P:negative regulation of DNA-templated transcription"/>
    <property type="evidence" value="ECO:0007669"/>
    <property type="project" value="TreeGrafter"/>
</dbReference>
<dbReference type="Gene3D" id="1.10.10.10">
    <property type="entry name" value="Winged helix-like DNA-binding domain superfamily/Winged helix DNA-binding domain"/>
    <property type="match status" value="1"/>
</dbReference>
<keyword evidence="3" id="KW-0804">Transcription</keyword>
<dbReference type="Gene3D" id="3.40.1410.10">
    <property type="entry name" value="Chorismate lyase-like"/>
    <property type="match status" value="1"/>
</dbReference>